<dbReference type="GO" id="GO:0003677">
    <property type="term" value="F:DNA binding"/>
    <property type="evidence" value="ECO:0007669"/>
    <property type="project" value="UniProtKB-KW"/>
</dbReference>
<evidence type="ECO:0000256" key="3">
    <source>
        <dbReference type="ARBA" id="ARBA00023125"/>
    </source>
</evidence>
<dbReference type="RefSeq" id="WP_130454599.1">
    <property type="nucleotide sequence ID" value="NZ_QYAG01000002.1"/>
</dbReference>
<dbReference type="PROSITE" id="PS50110">
    <property type="entry name" value="RESPONSE_REGULATORY"/>
    <property type="match status" value="1"/>
</dbReference>
<dbReference type="Pfam" id="PF00072">
    <property type="entry name" value="Response_reg"/>
    <property type="match status" value="1"/>
</dbReference>
<dbReference type="PRINTS" id="PR00038">
    <property type="entry name" value="HTHLUXR"/>
</dbReference>
<dbReference type="InterPro" id="IPR011006">
    <property type="entry name" value="CheY-like_superfamily"/>
</dbReference>
<evidence type="ECO:0000313" key="8">
    <source>
        <dbReference type="EMBL" id="RZT62722.1"/>
    </source>
</evidence>
<dbReference type="SUPFAM" id="SSF52172">
    <property type="entry name" value="CheY-like"/>
    <property type="match status" value="1"/>
</dbReference>
<dbReference type="PANTHER" id="PTHR43214">
    <property type="entry name" value="TWO-COMPONENT RESPONSE REGULATOR"/>
    <property type="match status" value="1"/>
</dbReference>
<dbReference type="PROSITE" id="PS00622">
    <property type="entry name" value="HTH_LUXR_1"/>
    <property type="match status" value="1"/>
</dbReference>
<proteinExistence type="predicted"/>
<dbReference type="EMBL" id="SHKI01000006">
    <property type="protein sequence ID" value="RZT62722.1"/>
    <property type="molecule type" value="Genomic_DNA"/>
</dbReference>
<accession>A0A4Q7TT42</accession>
<dbReference type="GO" id="GO:0000160">
    <property type="term" value="P:phosphorelay signal transduction system"/>
    <property type="evidence" value="ECO:0007669"/>
    <property type="project" value="InterPro"/>
</dbReference>
<dbReference type="Proteomes" id="UP000291832">
    <property type="component" value="Unassembled WGS sequence"/>
</dbReference>
<gene>
    <name evidence="8" type="ORF">EV139_2423</name>
</gene>
<dbReference type="PANTHER" id="PTHR43214:SF24">
    <property type="entry name" value="TRANSCRIPTIONAL REGULATORY PROTEIN NARL-RELATED"/>
    <property type="match status" value="1"/>
</dbReference>
<dbReference type="InterPro" id="IPR001789">
    <property type="entry name" value="Sig_transdc_resp-reg_receiver"/>
</dbReference>
<protein>
    <submittedName>
        <fullName evidence="8">LuxR family two component transcriptional regulator</fullName>
    </submittedName>
</protein>
<evidence type="ECO:0000256" key="4">
    <source>
        <dbReference type="ARBA" id="ARBA00023163"/>
    </source>
</evidence>
<dbReference type="InterPro" id="IPR016032">
    <property type="entry name" value="Sig_transdc_resp-reg_C-effctor"/>
</dbReference>
<reference evidence="8 9" key="1">
    <citation type="journal article" date="2015" name="Stand. Genomic Sci.">
        <title>Genomic Encyclopedia of Bacterial and Archaeal Type Strains, Phase III: the genomes of soil and plant-associated and newly described type strains.</title>
        <authorList>
            <person name="Whitman W.B."/>
            <person name="Woyke T."/>
            <person name="Klenk H.P."/>
            <person name="Zhou Y."/>
            <person name="Lilburn T.G."/>
            <person name="Beck B.J."/>
            <person name="De Vos P."/>
            <person name="Vandamme P."/>
            <person name="Eisen J.A."/>
            <person name="Garrity G."/>
            <person name="Hugenholtz P."/>
            <person name="Kyrpides N.C."/>
        </authorList>
    </citation>
    <scope>NUCLEOTIDE SEQUENCE [LARGE SCALE GENOMIC DNA]</scope>
    <source>
        <strain evidence="8 9">RF6</strain>
    </source>
</reference>
<organism evidence="8 9">
    <name type="scientific">Leucobacter luti</name>
    <dbReference type="NCBI Taxonomy" id="340320"/>
    <lineage>
        <taxon>Bacteria</taxon>
        <taxon>Bacillati</taxon>
        <taxon>Actinomycetota</taxon>
        <taxon>Actinomycetes</taxon>
        <taxon>Micrococcales</taxon>
        <taxon>Microbacteriaceae</taxon>
        <taxon>Leucobacter</taxon>
    </lineage>
</organism>
<dbReference type="InterPro" id="IPR039420">
    <property type="entry name" value="WalR-like"/>
</dbReference>
<name>A0A4Q7TT42_9MICO</name>
<dbReference type="SMART" id="SM00421">
    <property type="entry name" value="HTH_LUXR"/>
    <property type="match status" value="1"/>
</dbReference>
<dbReference type="Pfam" id="PF00196">
    <property type="entry name" value="GerE"/>
    <property type="match status" value="1"/>
</dbReference>
<comment type="caution">
    <text evidence="8">The sequence shown here is derived from an EMBL/GenBank/DDBJ whole genome shotgun (WGS) entry which is preliminary data.</text>
</comment>
<dbReference type="PROSITE" id="PS50043">
    <property type="entry name" value="HTH_LUXR_2"/>
    <property type="match status" value="1"/>
</dbReference>
<keyword evidence="4" id="KW-0804">Transcription</keyword>
<dbReference type="GO" id="GO:0006355">
    <property type="term" value="P:regulation of DNA-templated transcription"/>
    <property type="evidence" value="ECO:0007669"/>
    <property type="project" value="InterPro"/>
</dbReference>
<dbReference type="OrthoDB" id="9808843at2"/>
<evidence type="ECO:0000256" key="2">
    <source>
        <dbReference type="ARBA" id="ARBA00023015"/>
    </source>
</evidence>
<dbReference type="CDD" id="cd17535">
    <property type="entry name" value="REC_NarL-like"/>
    <property type="match status" value="1"/>
</dbReference>
<feature type="modified residue" description="4-aspartylphosphate" evidence="5">
    <location>
        <position position="55"/>
    </location>
</feature>
<dbReference type="SMART" id="SM00448">
    <property type="entry name" value="REC"/>
    <property type="match status" value="1"/>
</dbReference>
<keyword evidence="3" id="KW-0238">DNA-binding</keyword>
<keyword evidence="9" id="KW-1185">Reference proteome</keyword>
<feature type="domain" description="HTH luxR-type" evidence="6">
    <location>
        <begin position="152"/>
        <end position="217"/>
    </location>
</feature>
<evidence type="ECO:0000256" key="1">
    <source>
        <dbReference type="ARBA" id="ARBA00022553"/>
    </source>
</evidence>
<dbReference type="Gene3D" id="3.40.50.2300">
    <property type="match status" value="1"/>
</dbReference>
<dbReference type="InterPro" id="IPR058245">
    <property type="entry name" value="NreC/VraR/RcsB-like_REC"/>
</dbReference>
<evidence type="ECO:0000256" key="5">
    <source>
        <dbReference type="PROSITE-ProRule" id="PRU00169"/>
    </source>
</evidence>
<keyword evidence="1 5" id="KW-0597">Phosphoprotein</keyword>
<dbReference type="SUPFAM" id="SSF46894">
    <property type="entry name" value="C-terminal effector domain of the bipartite response regulators"/>
    <property type="match status" value="1"/>
</dbReference>
<evidence type="ECO:0000259" key="7">
    <source>
        <dbReference type="PROSITE" id="PS50110"/>
    </source>
</evidence>
<evidence type="ECO:0000313" key="9">
    <source>
        <dbReference type="Proteomes" id="UP000291832"/>
    </source>
</evidence>
<evidence type="ECO:0000259" key="6">
    <source>
        <dbReference type="PROSITE" id="PS50043"/>
    </source>
</evidence>
<dbReference type="AlphaFoldDB" id="A0A4Q7TT42"/>
<sequence>MTVSVLIVDDQAMVRAGFAAILDAQPDLTVVGQAADGEEAIELSHRLRPDVVLMDVRMPGKNGLEATRELMSPPPRIDHVPRVVILTTFDIDEYVHDALAAGASGFLLKDAPPADLVQAVRVVAAGDALLAPSVTKRLLQRFAEQRPASDAHALRLAELTEREREILVRIGRGLANAEIAAELFIAEQTVKSHVTRIFTKLHLRDRVQAVILAYDAGLVSPDR</sequence>
<feature type="domain" description="Response regulatory" evidence="7">
    <location>
        <begin position="4"/>
        <end position="124"/>
    </location>
</feature>
<dbReference type="InterPro" id="IPR000792">
    <property type="entry name" value="Tscrpt_reg_LuxR_C"/>
</dbReference>
<keyword evidence="2" id="KW-0805">Transcription regulation</keyword>
<dbReference type="CDD" id="cd06170">
    <property type="entry name" value="LuxR_C_like"/>
    <property type="match status" value="1"/>
</dbReference>